<feature type="transmembrane region" description="Helical" evidence="6">
    <location>
        <begin position="95"/>
        <end position="116"/>
    </location>
</feature>
<organism evidence="7 8">
    <name type="scientific">Veillonella montpellierensis DNF00314</name>
    <dbReference type="NCBI Taxonomy" id="1401067"/>
    <lineage>
        <taxon>Bacteria</taxon>
        <taxon>Bacillati</taxon>
        <taxon>Bacillota</taxon>
        <taxon>Negativicutes</taxon>
        <taxon>Veillonellales</taxon>
        <taxon>Veillonellaceae</taxon>
        <taxon>Veillonella</taxon>
    </lineage>
</organism>
<proteinExistence type="inferred from homology"/>
<feature type="transmembrane region" description="Helical" evidence="6">
    <location>
        <begin position="7"/>
        <end position="29"/>
    </location>
</feature>
<accession>A0A096BV45</accession>
<evidence type="ECO:0000256" key="4">
    <source>
        <dbReference type="ARBA" id="ARBA00022989"/>
    </source>
</evidence>
<reference evidence="7 8" key="1">
    <citation type="submission" date="2014-07" db="EMBL/GenBank/DDBJ databases">
        <authorList>
            <person name="McCorrison J."/>
            <person name="Sanka R."/>
            <person name="Torralba M."/>
            <person name="Gillis M."/>
            <person name="Haft D.H."/>
            <person name="Methe B."/>
            <person name="Sutton G."/>
            <person name="Nelson K.E."/>
        </authorList>
    </citation>
    <scope>NUCLEOTIDE SEQUENCE [LARGE SCALE GENOMIC DNA]</scope>
    <source>
        <strain evidence="7 8">DNF00314</strain>
    </source>
</reference>
<protein>
    <recommendedName>
        <fullName evidence="6">Probable membrane transporter protein</fullName>
    </recommendedName>
</protein>
<comment type="caution">
    <text evidence="7">The sequence shown here is derived from an EMBL/GenBank/DDBJ whole genome shotgun (WGS) entry which is preliminary data.</text>
</comment>
<sequence>MDIVIATFILGTILGFVGAGGAGVVIALLTVGFGIPIHLALGTSLAAMAFTTCSGAYSHYREGNVYVKLGVVMGLAGAVGAYIGSHIANAIPANFMHYCTGMMLIISAILIYLRVYHPHNGPFATHDREPMAVGTKFYSTAIVAGVICGILSGSFGIGATPFIQLMLLIIFGVPLFIAVGTTMLVILPIAISGGFGYLVAGHLEMLLLVEVLIGLTCGAYVGAKFTRRAPRWFLQFMMVAAPTIGGTILLIK</sequence>
<evidence type="ECO:0000256" key="2">
    <source>
        <dbReference type="ARBA" id="ARBA00009142"/>
    </source>
</evidence>
<keyword evidence="8" id="KW-1185">Reference proteome</keyword>
<keyword evidence="3 6" id="KW-0812">Transmembrane</keyword>
<evidence type="ECO:0000256" key="1">
    <source>
        <dbReference type="ARBA" id="ARBA00004141"/>
    </source>
</evidence>
<evidence type="ECO:0000256" key="5">
    <source>
        <dbReference type="ARBA" id="ARBA00023136"/>
    </source>
</evidence>
<comment type="similarity">
    <text evidence="2 6">Belongs to the 4-toluene sulfonate uptake permease (TSUP) (TC 2.A.102) family.</text>
</comment>
<dbReference type="Proteomes" id="UP000029628">
    <property type="component" value="Unassembled WGS sequence"/>
</dbReference>
<comment type="subcellular location">
    <subcellularLocation>
        <location evidence="6">Cell membrane</location>
        <topology evidence="6">Multi-pass membrane protein</topology>
    </subcellularLocation>
    <subcellularLocation>
        <location evidence="1">Membrane</location>
        <topology evidence="1">Multi-pass membrane protein</topology>
    </subcellularLocation>
</comment>
<dbReference type="AlphaFoldDB" id="A0A096BV45"/>
<name>A0A096BV45_9FIRM</name>
<dbReference type="PANTHER" id="PTHR43701">
    <property type="entry name" value="MEMBRANE TRANSPORTER PROTEIN MJ0441-RELATED"/>
    <property type="match status" value="1"/>
</dbReference>
<dbReference type="Pfam" id="PF01925">
    <property type="entry name" value="TauE"/>
    <property type="match status" value="1"/>
</dbReference>
<evidence type="ECO:0000256" key="6">
    <source>
        <dbReference type="RuleBase" id="RU363041"/>
    </source>
</evidence>
<dbReference type="InterPro" id="IPR002781">
    <property type="entry name" value="TM_pro_TauE-like"/>
</dbReference>
<dbReference type="eggNOG" id="COG0730">
    <property type="taxonomic scope" value="Bacteria"/>
</dbReference>
<keyword evidence="5 6" id="KW-0472">Membrane</keyword>
<dbReference type="RefSeq" id="WP_038153071.1">
    <property type="nucleotide sequence ID" value="NZ_JRNT01000033.1"/>
</dbReference>
<feature type="transmembrane region" description="Helical" evidence="6">
    <location>
        <begin position="203"/>
        <end position="221"/>
    </location>
</feature>
<feature type="transmembrane region" description="Helical" evidence="6">
    <location>
        <begin position="233"/>
        <end position="251"/>
    </location>
</feature>
<gene>
    <name evidence="7" type="ORF">HMPREF0872_07820</name>
</gene>
<keyword evidence="4 6" id="KW-1133">Transmembrane helix</keyword>
<dbReference type="InterPro" id="IPR051598">
    <property type="entry name" value="TSUP/Inactive_protease-like"/>
</dbReference>
<keyword evidence="6" id="KW-1003">Cell membrane</keyword>
<evidence type="ECO:0000256" key="3">
    <source>
        <dbReference type="ARBA" id="ARBA00022692"/>
    </source>
</evidence>
<feature type="transmembrane region" description="Helical" evidence="6">
    <location>
        <begin position="35"/>
        <end position="53"/>
    </location>
</feature>
<dbReference type="GO" id="GO:0005886">
    <property type="term" value="C:plasma membrane"/>
    <property type="evidence" value="ECO:0007669"/>
    <property type="project" value="UniProtKB-SubCell"/>
</dbReference>
<dbReference type="EMBL" id="JRNT01000033">
    <property type="protein sequence ID" value="KGF46612.1"/>
    <property type="molecule type" value="Genomic_DNA"/>
</dbReference>
<feature type="transmembrane region" description="Helical" evidence="6">
    <location>
        <begin position="137"/>
        <end position="159"/>
    </location>
</feature>
<evidence type="ECO:0000313" key="7">
    <source>
        <dbReference type="EMBL" id="KGF46612.1"/>
    </source>
</evidence>
<dbReference type="PANTHER" id="PTHR43701:SF2">
    <property type="entry name" value="MEMBRANE TRANSPORTER PROTEIN YJNA-RELATED"/>
    <property type="match status" value="1"/>
</dbReference>
<evidence type="ECO:0000313" key="8">
    <source>
        <dbReference type="Proteomes" id="UP000029628"/>
    </source>
</evidence>
<feature type="transmembrane region" description="Helical" evidence="6">
    <location>
        <begin position="65"/>
        <end position="83"/>
    </location>
</feature>
<feature type="transmembrane region" description="Helical" evidence="6">
    <location>
        <begin position="165"/>
        <end position="191"/>
    </location>
</feature>